<feature type="domain" description="EamA" evidence="7">
    <location>
        <begin position="137"/>
        <end position="265"/>
    </location>
</feature>
<comment type="caution">
    <text evidence="8">The sequence shown here is derived from an EMBL/GenBank/DDBJ whole genome shotgun (WGS) entry which is preliminary data.</text>
</comment>
<feature type="transmembrane region" description="Helical" evidence="6">
    <location>
        <begin position="109"/>
        <end position="128"/>
    </location>
</feature>
<dbReference type="InterPro" id="IPR000620">
    <property type="entry name" value="EamA_dom"/>
</dbReference>
<feature type="transmembrane region" description="Helical" evidence="6">
    <location>
        <begin position="135"/>
        <end position="156"/>
    </location>
</feature>
<dbReference type="PANTHER" id="PTHR22911">
    <property type="entry name" value="ACYL-MALONYL CONDENSING ENZYME-RELATED"/>
    <property type="match status" value="1"/>
</dbReference>
<dbReference type="Proteomes" id="UP000268016">
    <property type="component" value="Unassembled WGS sequence"/>
</dbReference>
<feature type="transmembrane region" description="Helical" evidence="6">
    <location>
        <begin position="200"/>
        <end position="230"/>
    </location>
</feature>
<keyword evidence="3 6" id="KW-0812">Transmembrane</keyword>
<sequence>MLGAVVSFTSMALAGRAVSLSLDTFEIMTWRSVVGIVIVLTVATATGTIRQVRAERLWLHGVRNLAHFTGQNLWFFAVATIPLAQLFALEFTTPIWALLLAVPILGERITTRALVTAGVGFLGVLIVARPSPETLSPGLMAAAACAVGFGLTAVLTRRLTRTDSITSILFWLTVMQAVFGVICAGIDGDIAMPGRTEAPLLIVIGCAGLAAHFCLTSALSLAPAGVIMPIDFLRLPLITVLGMAIYAEPFDPLVLLGGAIIFAATWSGLARRTRA</sequence>
<protein>
    <submittedName>
        <fullName evidence="8">DMT family transporter</fullName>
    </submittedName>
</protein>
<comment type="similarity">
    <text evidence="2">Belongs to the drug/metabolite transporter (DMT) superfamily. 10 TMS drug/metabolite exporter (DME) (TC 2.A.7.3) family.</text>
</comment>
<accession>A0A3N2RAF4</accession>
<reference evidence="8 9" key="1">
    <citation type="submission" date="2018-10" db="EMBL/GenBank/DDBJ databases">
        <title>Histidinibacterium lentulum gen. nov., sp. nov., a marine bacterium from the culture broth of Picochlorum sp. 122.</title>
        <authorList>
            <person name="Wang G."/>
        </authorList>
    </citation>
    <scope>NUCLEOTIDE SEQUENCE [LARGE SCALE GENOMIC DNA]</scope>
    <source>
        <strain evidence="8 9">B17</strain>
    </source>
</reference>
<keyword evidence="4 6" id="KW-1133">Transmembrane helix</keyword>
<evidence type="ECO:0000313" key="9">
    <source>
        <dbReference type="Proteomes" id="UP000268016"/>
    </source>
</evidence>
<comment type="subcellular location">
    <subcellularLocation>
        <location evidence="1">Membrane</location>
        <topology evidence="1">Multi-pass membrane protein</topology>
    </subcellularLocation>
</comment>
<proteinExistence type="inferred from homology"/>
<evidence type="ECO:0000256" key="6">
    <source>
        <dbReference type="SAM" id="Phobius"/>
    </source>
</evidence>
<keyword evidence="5 6" id="KW-0472">Membrane</keyword>
<evidence type="ECO:0000256" key="5">
    <source>
        <dbReference type="ARBA" id="ARBA00023136"/>
    </source>
</evidence>
<evidence type="ECO:0000256" key="3">
    <source>
        <dbReference type="ARBA" id="ARBA00022692"/>
    </source>
</evidence>
<dbReference type="Pfam" id="PF00892">
    <property type="entry name" value="EamA"/>
    <property type="match status" value="2"/>
</dbReference>
<name>A0A3N2RAF4_9RHOB</name>
<dbReference type="AlphaFoldDB" id="A0A3N2RAF4"/>
<evidence type="ECO:0000256" key="2">
    <source>
        <dbReference type="ARBA" id="ARBA00009853"/>
    </source>
</evidence>
<feature type="transmembrane region" description="Helical" evidence="6">
    <location>
        <begin position="73"/>
        <end position="97"/>
    </location>
</feature>
<dbReference type="OrthoDB" id="9810329at2"/>
<dbReference type="SUPFAM" id="SSF103481">
    <property type="entry name" value="Multidrug resistance efflux transporter EmrE"/>
    <property type="match status" value="2"/>
</dbReference>
<feature type="transmembrane region" description="Helical" evidence="6">
    <location>
        <begin position="33"/>
        <end position="52"/>
    </location>
</feature>
<evidence type="ECO:0000256" key="4">
    <source>
        <dbReference type="ARBA" id="ARBA00022989"/>
    </source>
</evidence>
<dbReference type="EMBL" id="RDRB01000001">
    <property type="protein sequence ID" value="ROU04408.1"/>
    <property type="molecule type" value="Genomic_DNA"/>
</dbReference>
<dbReference type="InterPro" id="IPR037185">
    <property type="entry name" value="EmrE-like"/>
</dbReference>
<dbReference type="PANTHER" id="PTHR22911:SF6">
    <property type="entry name" value="SOLUTE CARRIER FAMILY 35 MEMBER G1"/>
    <property type="match status" value="1"/>
</dbReference>
<gene>
    <name evidence="8" type="ORF">EAT49_01990</name>
</gene>
<feature type="domain" description="EamA" evidence="7">
    <location>
        <begin position="1"/>
        <end position="128"/>
    </location>
</feature>
<feature type="transmembrane region" description="Helical" evidence="6">
    <location>
        <begin position="168"/>
        <end position="188"/>
    </location>
</feature>
<feature type="transmembrane region" description="Helical" evidence="6">
    <location>
        <begin position="250"/>
        <end position="269"/>
    </location>
</feature>
<evidence type="ECO:0000313" key="8">
    <source>
        <dbReference type="EMBL" id="ROU04408.1"/>
    </source>
</evidence>
<evidence type="ECO:0000259" key="7">
    <source>
        <dbReference type="Pfam" id="PF00892"/>
    </source>
</evidence>
<keyword evidence="9" id="KW-1185">Reference proteome</keyword>
<evidence type="ECO:0000256" key="1">
    <source>
        <dbReference type="ARBA" id="ARBA00004141"/>
    </source>
</evidence>
<dbReference type="GO" id="GO:0016020">
    <property type="term" value="C:membrane"/>
    <property type="evidence" value="ECO:0007669"/>
    <property type="project" value="UniProtKB-SubCell"/>
</dbReference>
<organism evidence="8 9">
    <name type="scientific">Histidinibacterium lentulum</name>
    <dbReference type="NCBI Taxonomy" id="2480588"/>
    <lineage>
        <taxon>Bacteria</taxon>
        <taxon>Pseudomonadati</taxon>
        <taxon>Pseudomonadota</taxon>
        <taxon>Alphaproteobacteria</taxon>
        <taxon>Rhodobacterales</taxon>
        <taxon>Paracoccaceae</taxon>
        <taxon>Histidinibacterium</taxon>
    </lineage>
</organism>